<dbReference type="PANTHER" id="PTHR36896">
    <property type="entry name" value="OS01G0729500 PROTEIN"/>
    <property type="match status" value="1"/>
</dbReference>
<dbReference type="eggNOG" id="ENOG502SC11">
    <property type="taxonomic scope" value="Eukaryota"/>
</dbReference>
<evidence type="ECO:0000313" key="2">
    <source>
        <dbReference type="EMBL" id="EOY27907.1"/>
    </source>
</evidence>
<dbReference type="Proteomes" id="UP000026915">
    <property type="component" value="Chromosome 6"/>
</dbReference>
<dbReference type="AlphaFoldDB" id="A0A061GFG8"/>
<dbReference type="HOGENOM" id="CLU_158882_0_0_1"/>
<gene>
    <name evidence="2" type="ORF">TCM_029626</name>
</gene>
<accession>A0A061GFG8</accession>
<protein>
    <submittedName>
        <fullName evidence="2">Uncharacterized protein</fullName>
    </submittedName>
</protein>
<dbReference type="InParanoid" id="A0A061GFG8"/>
<dbReference type="OMA" id="PNCGEMV"/>
<proteinExistence type="predicted"/>
<sequence>MATASSKLSALFPILFLLLLTLSQSSSSSSSSPDNITGKEPSVSRYRTLLGLQRNTKNQIPSCGEMMSRSQCLQNPKCRWCHSEALDNLCFSKAEAWRLPQQVFLCD</sequence>
<evidence type="ECO:0000256" key="1">
    <source>
        <dbReference type="SAM" id="SignalP"/>
    </source>
</evidence>
<evidence type="ECO:0000313" key="3">
    <source>
        <dbReference type="Proteomes" id="UP000026915"/>
    </source>
</evidence>
<dbReference type="EMBL" id="CM001884">
    <property type="protein sequence ID" value="EOY27907.1"/>
    <property type="molecule type" value="Genomic_DNA"/>
</dbReference>
<organism evidence="2 3">
    <name type="scientific">Theobroma cacao</name>
    <name type="common">Cacao</name>
    <name type="synonym">Cocoa</name>
    <dbReference type="NCBI Taxonomy" id="3641"/>
    <lineage>
        <taxon>Eukaryota</taxon>
        <taxon>Viridiplantae</taxon>
        <taxon>Streptophyta</taxon>
        <taxon>Embryophyta</taxon>
        <taxon>Tracheophyta</taxon>
        <taxon>Spermatophyta</taxon>
        <taxon>Magnoliopsida</taxon>
        <taxon>eudicotyledons</taxon>
        <taxon>Gunneridae</taxon>
        <taxon>Pentapetalae</taxon>
        <taxon>rosids</taxon>
        <taxon>malvids</taxon>
        <taxon>Malvales</taxon>
        <taxon>Malvaceae</taxon>
        <taxon>Byttnerioideae</taxon>
        <taxon>Theobroma</taxon>
    </lineage>
</organism>
<name>A0A061GFG8_THECC</name>
<dbReference type="PANTHER" id="PTHR36896:SF2">
    <property type="entry name" value="OS01G0729500 PROTEIN"/>
    <property type="match status" value="1"/>
</dbReference>
<feature type="signal peptide" evidence="1">
    <location>
        <begin position="1"/>
        <end position="25"/>
    </location>
</feature>
<reference evidence="2 3" key="1">
    <citation type="journal article" date="2013" name="Genome Biol.">
        <title>The genome sequence of the most widely cultivated cacao type and its use to identify candidate genes regulating pod color.</title>
        <authorList>
            <person name="Motamayor J.C."/>
            <person name="Mockaitis K."/>
            <person name="Schmutz J."/>
            <person name="Haiminen N."/>
            <person name="Iii D.L."/>
            <person name="Cornejo O."/>
            <person name="Findley S.D."/>
            <person name="Zheng P."/>
            <person name="Utro F."/>
            <person name="Royaert S."/>
            <person name="Saski C."/>
            <person name="Jenkins J."/>
            <person name="Podicheti R."/>
            <person name="Zhao M."/>
            <person name="Scheffler B.E."/>
            <person name="Stack J.C."/>
            <person name="Feltus F.A."/>
            <person name="Mustiga G.M."/>
            <person name="Amores F."/>
            <person name="Phillips W."/>
            <person name="Marelli J.P."/>
            <person name="May G.D."/>
            <person name="Shapiro H."/>
            <person name="Ma J."/>
            <person name="Bustamante C.D."/>
            <person name="Schnell R.J."/>
            <person name="Main D."/>
            <person name="Gilbert D."/>
            <person name="Parida L."/>
            <person name="Kuhn D.N."/>
        </authorList>
    </citation>
    <scope>NUCLEOTIDE SEQUENCE [LARGE SCALE GENOMIC DNA]</scope>
    <source>
        <strain evidence="3">cv. Matina 1-6</strain>
    </source>
</reference>
<dbReference type="Gramene" id="EOY27907">
    <property type="protein sequence ID" value="EOY27907"/>
    <property type="gene ID" value="TCM_029626"/>
</dbReference>
<keyword evidence="3" id="KW-1185">Reference proteome</keyword>
<feature type="chain" id="PRO_5001602802" evidence="1">
    <location>
        <begin position="26"/>
        <end position="107"/>
    </location>
</feature>
<keyword evidence="1" id="KW-0732">Signal</keyword>